<gene>
    <name evidence="3" type="primary">rsmD</name>
    <name evidence="3" type="ORF">H9771_05845</name>
</gene>
<dbReference type="PROSITE" id="PS00092">
    <property type="entry name" value="N6_MTASE"/>
    <property type="match status" value="1"/>
</dbReference>
<dbReference type="EC" id="2.1.1.171" evidence="3"/>
<dbReference type="InterPro" id="IPR004398">
    <property type="entry name" value="RNA_MeTrfase_RsmD"/>
</dbReference>
<dbReference type="PIRSF" id="PIRSF004553">
    <property type="entry name" value="CHP00095"/>
    <property type="match status" value="1"/>
</dbReference>
<proteinExistence type="predicted"/>
<reference evidence="3" key="1">
    <citation type="journal article" date="2021" name="PeerJ">
        <title>Extensive microbial diversity within the chicken gut microbiome revealed by metagenomics and culture.</title>
        <authorList>
            <person name="Gilroy R."/>
            <person name="Ravi A."/>
            <person name="Getino M."/>
            <person name="Pursley I."/>
            <person name="Horton D.L."/>
            <person name="Alikhan N.F."/>
            <person name="Baker D."/>
            <person name="Gharbi K."/>
            <person name="Hall N."/>
            <person name="Watson M."/>
            <person name="Adriaenssens E.M."/>
            <person name="Foster-Nyarko E."/>
            <person name="Jarju S."/>
            <person name="Secka A."/>
            <person name="Antonio M."/>
            <person name="Oren A."/>
            <person name="Chaudhuri R.R."/>
            <person name="La Ragione R."/>
            <person name="Hildebrand F."/>
            <person name="Pallen M.J."/>
        </authorList>
    </citation>
    <scope>NUCLEOTIDE SEQUENCE</scope>
    <source>
        <strain evidence="3">ChiHjej9B8-13557</strain>
    </source>
</reference>
<evidence type="ECO:0000313" key="4">
    <source>
        <dbReference type="Proteomes" id="UP000824211"/>
    </source>
</evidence>
<evidence type="ECO:0000256" key="1">
    <source>
        <dbReference type="ARBA" id="ARBA00022603"/>
    </source>
</evidence>
<dbReference type="Proteomes" id="UP000824211">
    <property type="component" value="Unassembled WGS sequence"/>
</dbReference>
<comment type="caution">
    <text evidence="3">The sequence shown here is derived from an EMBL/GenBank/DDBJ whole genome shotgun (WGS) entry which is preliminary data.</text>
</comment>
<organism evidence="3 4">
    <name type="scientific">Candidatus Faecalibacterium faecipullorum</name>
    <dbReference type="NCBI Taxonomy" id="2838578"/>
    <lineage>
        <taxon>Bacteria</taxon>
        <taxon>Bacillati</taxon>
        <taxon>Bacillota</taxon>
        <taxon>Clostridia</taxon>
        <taxon>Eubacteriales</taxon>
        <taxon>Oscillospiraceae</taxon>
        <taxon>Faecalibacterium</taxon>
    </lineage>
</organism>
<dbReference type="Pfam" id="PF03602">
    <property type="entry name" value="Cons_hypoth95"/>
    <property type="match status" value="1"/>
</dbReference>
<evidence type="ECO:0000313" key="3">
    <source>
        <dbReference type="EMBL" id="HJB59162.1"/>
    </source>
</evidence>
<dbReference type="EMBL" id="DWXX01000100">
    <property type="protein sequence ID" value="HJB59162.1"/>
    <property type="molecule type" value="Genomic_DNA"/>
</dbReference>
<dbReference type="GO" id="GO:0003676">
    <property type="term" value="F:nucleic acid binding"/>
    <property type="evidence" value="ECO:0007669"/>
    <property type="project" value="InterPro"/>
</dbReference>
<reference evidence="3" key="2">
    <citation type="submission" date="2021-04" db="EMBL/GenBank/DDBJ databases">
        <authorList>
            <person name="Gilroy R."/>
        </authorList>
    </citation>
    <scope>NUCLEOTIDE SEQUENCE</scope>
    <source>
        <strain evidence="3">ChiHjej9B8-13557</strain>
    </source>
</reference>
<accession>A0A9D2MEF1</accession>
<evidence type="ECO:0000256" key="2">
    <source>
        <dbReference type="ARBA" id="ARBA00022679"/>
    </source>
</evidence>
<sequence length="213" mass="23479">MKRQRGAAPTARPNHRKERMQMRVIAGEARGRRLEALPGTEVTRPTLDQVKEAMFSIVQFDLPGARVLDLYAGSGQLGIEALSRGAARCVFLDQSREAAAVVMRNCKACGLFDRSRVSVGEAERWLSACHEQFDLVLLDPPFRQGMLEEILPAVDRVTAPGGIVLCESEAGLVMPAQAGALTLRKQYRYGRVMLWKYTKPRPDAAQQEGGDAL</sequence>
<dbReference type="NCBIfam" id="TIGR00095">
    <property type="entry name" value="16S rRNA (guanine(966)-N(2))-methyltransferase RsmD"/>
    <property type="match status" value="1"/>
</dbReference>
<dbReference type="CDD" id="cd02440">
    <property type="entry name" value="AdoMet_MTases"/>
    <property type="match status" value="1"/>
</dbReference>
<dbReference type="Gene3D" id="3.40.50.150">
    <property type="entry name" value="Vaccinia Virus protein VP39"/>
    <property type="match status" value="1"/>
</dbReference>
<name>A0A9D2MEF1_9FIRM</name>
<keyword evidence="2 3" id="KW-0808">Transferase</keyword>
<dbReference type="PANTHER" id="PTHR43542">
    <property type="entry name" value="METHYLTRANSFERASE"/>
    <property type="match status" value="1"/>
</dbReference>
<keyword evidence="1 3" id="KW-0489">Methyltransferase</keyword>
<dbReference type="InterPro" id="IPR029063">
    <property type="entry name" value="SAM-dependent_MTases_sf"/>
</dbReference>
<dbReference type="PANTHER" id="PTHR43542:SF1">
    <property type="entry name" value="METHYLTRANSFERASE"/>
    <property type="match status" value="1"/>
</dbReference>
<protein>
    <submittedName>
        <fullName evidence="3">16S rRNA (Guanine(966)-N(2))-methyltransferase RsmD</fullName>
        <ecNumber evidence="3">2.1.1.171</ecNumber>
    </submittedName>
</protein>
<dbReference type="InterPro" id="IPR002052">
    <property type="entry name" value="DNA_methylase_N6_adenine_CS"/>
</dbReference>
<dbReference type="AlphaFoldDB" id="A0A9D2MEF1"/>
<dbReference type="GO" id="GO:0052913">
    <property type="term" value="F:16S rRNA (guanine(966)-N(2))-methyltransferase activity"/>
    <property type="evidence" value="ECO:0007669"/>
    <property type="project" value="UniProtKB-EC"/>
</dbReference>
<dbReference type="SUPFAM" id="SSF53335">
    <property type="entry name" value="S-adenosyl-L-methionine-dependent methyltransferases"/>
    <property type="match status" value="1"/>
</dbReference>